<dbReference type="Gene3D" id="3.20.80.10">
    <property type="entry name" value="Regulatory factor, effector binding domain"/>
    <property type="match status" value="1"/>
</dbReference>
<name>A0A0R2NLE5_9LACO</name>
<organism evidence="1 2">
    <name type="scientific">Lactiplantibacillus fabifermentans DSM 21115</name>
    <dbReference type="NCBI Taxonomy" id="1413187"/>
    <lineage>
        <taxon>Bacteria</taxon>
        <taxon>Bacillati</taxon>
        <taxon>Bacillota</taxon>
        <taxon>Bacilli</taxon>
        <taxon>Lactobacillales</taxon>
        <taxon>Lactobacillaceae</taxon>
        <taxon>Lactiplantibacillus</taxon>
    </lineage>
</organism>
<evidence type="ECO:0000313" key="2">
    <source>
        <dbReference type="Proteomes" id="UP000050920"/>
    </source>
</evidence>
<gene>
    <name evidence="1" type="ORF">DY78_GL000860</name>
</gene>
<dbReference type="EMBL" id="AYGX02000125">
    <property type="protein sequence ID" value="KRO26526.1"/>
    <property type="molecule type" value="Genomic_DNA"/>
</dbReference>
<protein>
    <recommendedName>
        <fullName evidence="3">GyrI-like small molecule binding domain-containing protein</fullName>
    </recommendedName>
</protein>
<evidence type="ECO:0000313" key="1">
    <source>
        <dbReference type="EMBL" id="KRO26526.1"/>
    </source>
</evidence>
<evidence type="ECO:0008006" key="3">
    <source>
        <dbReference type="Google" id="ProtNLM"/>
    </source>
</evidence>
<comment type="caution">
    <text evidence="1">The sequence shown here is derived from an EMBL/GenBank/DDBJ whole genome shotgun (WGS) entry which is preliminary data.</text>
</comment>
<proteinExistence type="predicted"/>
<dbReference type="Proteomes" id="UP000050920">
    <property type="component" value="Unassembled WGS sequence"/>
</dbReference>
<dbReference type="RefSeq" id="WP_338043899.1">
    <property type="nucleotide sequence ID" value="NZ_AYGX02000125.1"/>
</dbReference>
<dbReference type="InterPro" id="IPR011256">
    <property type="entry name" value="Reg_factor_effector_dom_sf"/>
</dbReference>
<dbReference type="AlphaFoldDB" id="A0A0R2NLE5"/>
<keyword evidence="2" id="KW-1185">Reference proteome</keyword>
<sequence>MKYEWRKQAKALYLPPQTPTPITVPPFNYYTISGHGDPNDIEFGERTAALYAMAYGIRMMPKQGLTPDGYYEYTVFPLEGLWTLDPADVAADGQFDKADLQYKIMLRQPDFVTPALA</sequence>
<reference evidence="1 2" key="1">
    <citation type="journal article" date="2015" name="Genome Announc.">
        <title>Expanding the biotechnology potential of lactobacilli through comparative genomics of 213 strains and associated genera.</title>
        <authorList>
            <person name="Sun Z."/>
            <person name="Harris H.M."/>
            <person name="McCann A."/>
            <person name="Guo C."/>
            <person name="Argimon S."/>
            <person name="Zhang W."/>
            <person name="Yang X."/>
            <person name="Jeffery I.B."/>
            <person name="Cooney J.C."/>
            <person name="Kagawa T.F."/>
            <person name="Liu W."/>
            <person name="Song Y."/>
            <person name="Salvetti E."/>
            <person name="Wrobel A."/>
            <person name="Rasinkangas P."/>
            <person name="Parkhill J."/>
            <person name="Rea M.C."/>
            <person name="O'Sullivan O."/>
            <person name="Ritari J."/>
            <person name="Douillard F.P."/>
            <person name="Paul Ross R."/>
            <person name="Yang R."/>
            <person name="Briner A.E."/>
            <person name="Felis G.E."/>
            <person name="de Vos W.M."/>
            <person name="Barrangou R."/>
            <person name="Klaenhammer T.R."/>
            <person name="Caufield P.W."/>
            <person name="Cui Y."/>
            <person name="Zhang H."/>
            <person name="O'Toole P.W."/>
        </authorList>
    </citation>
    <scope>NUCLEOTIDE SEQUENCE [LARGE SCALE GENOMIC DNA]</scope>
    <source>
        <strain evidence="1 2">DSM 21115</strain>
    </source>
</reference>
<accession>A0A0R2NLE5</accession>